<protein>
    <submittedName>
        <fullName evidence="2">19404_t:CDS:1</fullName>
    </submittedName>
</protein>
<dbReference type="Proteomes" id="UP000789405">
    <property type="component" value="Unassembled WGS sequence"/>
</dbReference>
<sequence>THNGFDLQTFHQQYNNQGPTVVVMKVANSSENIGRHNSIEQKVSSGHSKSRESFLFSYTLQLYKLTD</sequence>
<feature type="domain" description="TLDc" evidence="1">
    <location>
        <begin position="1"/>
        <end position="67"/>
    </location>
</feature>
<evidence type="ECO:0000313" key="2">
    <source>
        <dbReference type="EMBL" id="CAG8766594.1"/>
    </source>
</evidence>
<dbReference type="OrthoDB" id="298084at2759"/>
<organism evidence="2 3">
    <name type="scientific">Dentiscutata erythropus</name>
    <dbReference type="NCBI Taxonomy" id="1348616"/>
    <lineage>
        <taxon>Eukaryota</taxon>
        <taxon>Fungi</taxon>
        <taxon>Fungi incertae sedis</taxon>
        <taxon>Mucoromycota</taxon>
        <taxon>Glomeromycotina</taxon>
        <taxon>Glomeromycetes</taxon>
        <taxon>Diversisporales</taxon>
        <taxon>Gigasporaceae</taxon>
        <taxon>Dentiscutata</taxon>
    </lineage>
</organism>
<gene>
    <name evidence="2" type="ORF">DERYTH_LOCUS18293</name>
</gene>
<dbReference type="InterPro" id="IPR006571">
    <property type="entry name" value="TLDc_dom"/>
</dbReference>
<dbReference type="Pfam" id="PF07534">
    <property type="entry name" value="TLD"/>
    <property type="match status" value="1"/>
</dbReference>
<name>A0A9N9J6Z1_9GLOM</name>
<dbReference type="AlphaFoldDB" id="A0A9N9J6Z1"/>
<dbReference type="PROSITE" id="PS51886">
    <property type="entry name" value="TLDC"/>
    <property type="match status" value="1"/>
</dbReference>
<dbReference type="EMBL" id="CAJVPY010018357">
    <property type="protein sequence ID" value="CAG8766594.1"/>
    <property type="molecule type" value="Genomic_DNA"/>
</dbReference>
<keyword evidence="3" id="KW-1185">Reference proteome</keyword>
<comment type="caution">
    <text evidence="2">The sequence shown here is derived from an EMBL/GenBank/DDBJ whole genome shotgun (WGS) entry which is preliminary data.</text>
</comment>
<proteinExistence type="predicted"/>
<reference evidence="2" key="1">
    <citation type="submission" date="2021-06" db="EMBL/GenBank/DDBJ databases">
        <authorList>
            <person name="Kallberg Y."/>
            <person name="Tangrot J."/>
            <person name="Rosling A."/>
        </authorList>
    </citation>
    <scope>NUCLEOTIDE SEQUENCE</scope>
    <source>
        <strain evidence="2">MA453B</strain>
    </source>
</reference>
<evidence type="ECO:0000259" key="1">
    <source>
        <dbReference type="PROSITE" id="PS51886"/>
    </source>
</evidence>
<evidence type="ECO:0000313" key="3">
    <source>
        <dbReference type="Proteomes" id="UP000789405"/>
    </source>
</evidence>
<accession>A0A9N9J6Z1</accession>
<feature type="non-terminal residue" evidence="2">
    <location>
        <position position="1"/>
    </location>
</feature>